<dbReference type="GO" id="GO:0050211">
    <property type="term" value="F:procollagen galactosyltransferase activity"/>
    <property type="evidence" value="ECO:0007669"/>
    <property type="project" value="TreeGrafter"/>
</dbReference>
<evidence type="ECO:0000256" key="2">
    <source>
        <dbReference type="ARBA" id="ARBA00022676"/>
    </source>
</evidence>
<evidence type="ECO:0000313" key="7">
    <source>
        <dbReference type="WBParaSite" id="TMUE_2000008042.1"/>
    </source>
</evidence>
<dbReference type="SUPFAM" id="SSF53448">
    <property type="entry name" value="Nucleotide-diphospho-sugar transferases"/>
    <property type="match status" value="1"/>
</dbReference>
<keyword evidence="2" id="KW-0328">Glycosyltransferase</keyword>
<dbReference type="CDD" id="cd06532">
    <property type="entry name" value="Glyco_transf_25"/>
    <property type="match status" value="1"/>
</dbReference>
<name>A0A5S6QMF6_TRIMR</name>
<dbReference type="WBParaSite" id="TMUE_2000008042.1">
    <property type="protein sequence ID" value="TMUE_2000008042.1"/>
    <property type="gene ID" value="WBGene00302653"/>
</dbReference>
<dbReference type="STRING" id="70415.A0A5S6QMF6"/>
<dbReference type="Pfam" id="PF01755">
    <property type="entry name" value="Glyco_transf_25"/>
    <property type="match status" value="1"/>
</dbReference>
<evidence type="ECO:0000256" key="3">
    <source>
        <dbReference type="ARBA" id="ARBA00022679"/>
    </source>
</evidence>
<reference evidence="7" key="1">
    <citation type="submission" date="2019-12" db="UniProtKB">
        <authorList>
            <consortium name="WormBaseParasite"/>
        </authorList>
    </citation>
    <scope>IDENTIFICATION</scope>
</reference>
<evidence type="ECO:0000256" key="4">
    <source>
        <dbReference type="SAM" id="SignalP"/>
    </source>
</evidence>
<dbReference type="Gene3D" id="3.90.550.10">
    <property type="entry name" value="Spore Coat Polysaccharide Biosynthesis Protein SpsA, Chain A"/>
    <property type="match status" value="1"/>
</dbReference>
<organism evidence="6 7">
    <name type="scientific">Trichuris muris</name>
    <name type="common">Mouse whipworm</name>
    <dbReference type="NCBI Taxonomy" id="70415"/>
    <lineage>
        <taxon>Eukaryota</taxon>
        <taxon>Metazoa</taxon>
        <taxon>Ecdysozoa</taxon>
        <taxon>Nematoda</taxon>
        <taxon>Enoplea</taxon>
        <taxon>Dorylaimia</taxon>
        <taxon>Trichinellida</taxon>
        <taxon>Trichuridae</taxon>
        <taxon>Trichuris</taxon>
    </lineage>
</organism>
<keyword evidence="6" id="KW-1185">Reference proteome</keyword>
<comment type="similarity">
    <text evidence="1">Belongs to the glycosyltransferase 25 family.</text>
</comment>
<feature type="domain" description="Glycosyl transferase family 25" evidence="5">
    <location>
        <begin position="324"/>
        <end position="506"/>
    </location>
</feature>
<dbReference type="PANTHER" id="PTHR10730">
    <property type="entry name" value="PROCOLLAGEN-LYSINE,2-OXOGLUTARATE 5-DIOXYGENASE/GLYCOSYLTRANSFERASE 25 FAMILY MEMBER"/>
    <property type="match status" value="1"/>
</dbReference>
<dbReference type="InterPro" id="IPR002654">
    <property type="entry name" value="Glyco_trans_25"/>
</dbReference>
<dbReference type="InterPro" id="IPR029044">
    <property type="entry name" value="Nucleotide-diphossugar_trans"/>
</dbReference>
<keyword evidence="4" id="KW-0732">Signal</keyword>
<dbReference type="Pfam" id="PF03452">
    <property type="entry name" value="Anp1"/>
    <property type="match status" value="1"/>
</dbReference>
<dbReference type="InterPro" id="IPR050757">
    <property type="entry name" value="Collagen_mod_GT25"/>
</dbReference>
<dbReference type="Proteomes" id="UP000046395">
    <property type="component" value="Unassembled WGS sequence"/>
</dbReference>
<accession>A0A5S6QMF6</accession>
<evidence type="ECO:0000256" key="1">
    <source>
        <dbReference type="ARBA" id="ARBA00006721"/>
    </source>
</evidence>
<sequence>MRLALHFVSICGLTAVAALATSWNWKAHAGHQPPTVLFCILVRNKAHVLPYFFGYLEELDYPKDRIAIFIRVDHSIDRSPEVVRAWTKAVDGLYHSIELSQSEESDNYYFEEEGPFDWTEERYSELIKWKEYALRKARRMWAEFIFFLDCDVFLFNQKTLQQLMAEGVVVVAPMLVSLNAYSNFWAAMDENGSNQHSDKYDAIYSREKVGCFPVPMVHSAVLMDLRMAKSLKITFLDSKHQGRQNDLQALASSVRSVHLRMYVSNRHKFGALLIPSSSSSQLEEDFENLRDLMVEALHSGPPGLLSSPFLPVGKRPADRLGFDRLFLINLKRRTDRKARMEACFEALDLDVDLVEAVDGASLSDDELRSLGIQQISEYRDPYHKRPMTTGEVGCFLSHYGIWKRMIDDRLQRVIVFEDDLRFRSHFRQWVLAVVDELSSHVPDWDFVYLGRKQLNKDDQESLVDNCTMVGQVGYSYWTLAYMLTLRGAKKLLAAEPLSRLVPVDEFLPIMFDRHPMDAWKSYFAKRDLNAYTCVPLLVYPVLYVGQEGYVSDTENTTILQSIDNQQQSVKPTSDEL</sequence>
<evidence type="ECO:0000259" key="5">
    <source>
        <dbReference type="Pfam" id="PF01755"/>
    </source>
</evidence>
<feature type="chain" id="PRO_5024429992" evidence="4">
    <location>
        <begin position="21"/>
        <end position="576"/>
    </location>
</feature>
<keyword evidence="3" id="KW-0808">Transferase</keyword>
<proteinExistence type="inferred from homology"/>
<feature type="signal peptide" evidence="4">
    <location>
        <begin position="1"/>
        <end position="20"/>
    </location>
</feature>
<protein>
    <submittedName>
        <fullName evidence="7">Glycosyltransferase 25 family member</fullName>
    </submittedName>
</protein>
<evidence type="ECO:0000313" key="6">
    <source>
        <dbReference type="Proteomes" id="UP000046395"/>
    </source>
</evidence>
<dbReference type="PANTHER" id="PTHR10730:SF53">
    <property type="entry name" value="GLYCOSYLTRANSFERASE 25 FAMILY MEMBER"/>
    <property type="match status" value="1"/>
</dbReference>
<dbReference type="AlphaFoldDB" id="A0A5S6QMF6"/>